<dbReference type="SUPFAM" id="SSF46689">
    <property type="entry name" value="Homeodomain-like"/>
    <property type="match status" value="2"/>
</dbReference>
<evidence type="ECO:0000313" key="5">
    <source>
        <dbReference type="EMBL" id="RKH48158.1"/>
    </source>
</evidence>
<comment type="caution">
    <text evidence="5">The sequence shown here is derived from an EMBL/GenBank/DDBJ whole genome shotgun (WGS) entry which is preliminary data.</text>
</comment>
<dbReference type="InterPro" id="IPR032783">
    <property type="entry name" value="AraC_lig"/>
</dbReference>
<keyword evidence="2" id="KW-0238">DNA-binding</keyword>
<dbReference type="SUPFAM" id="SSF51182">
    <property type="entry name" value="RmlC-like cupins"/>
    <property type="match status" value="1"/>
</dbReference>
<dbReference type="SMART" id="SM00342">
    <property type="entry name" value="HTH_ARAC"/>
    <property type="match status" value="1"/>
</dbReference>
<dbReference type="InterPro" id="IPR018062">
    <property type="entry name" value="HTH_AraC-typ_CS"/>
</dbReference>
<sequence length="310" mass="33672">MAGPHFICESPGMIDPLSEVIALLQPRTVFSKRISGAGRWGVRYSDFGQPSFCAVLEGRCLLAVEGQRVLTLEAGDFVLLPATPGFTLSGFDPVKPERIDPKVTTAPRDEVRHGTRGGRPDVRLLGGYFVFDSPDAALLVSLLPALVHVRGVERLSVLVRLVGDESKEQRAGRELVLTRLVEILLIEALRSTSADDAPPGLLRGLADARLAPAIRHMHAQLARPWTVPQLAKAAALSRSAFFGRFTRTVGLPPMEYLLAWRMAVARDLLRRHDLGVAEVAERVGYGSASTFSTAFSRHVGQPPGRYARAG</sequence>
<name>A0A3A8NVB6_9BACT</name>
<dbReference type="InterPro" id="IPR020449">
    <property type="entry name" value="Tscrpt_reg_AraC-type_HTH"/>
</dbReference>
<dbReference type="GO" id="GO:0043565">
    <property type="term" value="F:sequence-specific DNA binding"/>
    <property type="evidence" value="ECO:0007669"/>
    <property type="project" value="InterPro"/>
</dbReference>
<evidence type="ECO:0000256" key="3">
    <source>
        <dbReference type="ARBA" id="ARBA00023163"/>
    </source>
</evidence>
<dbReference type="PROSITE" id="PS00041">
    <property type="entry name" value="HTH_ARAC_FAMILY_1"/>
    <property type="match status" value="1"/>
</dbReference>
<dbReference type="PRINTS" id="PR00032">
    <property type="entry name" value="HTHARAC"/>
</dbReference>
<dbReference type="InterPro" id="IPR009057">
    <property type="entry name" value="Homeodomain-like_sf"/>
</dbReference>
<dbReference type="Proteomes" id="UP000273405">
    <property type="component" value="Unassembled WGS sequence"/>
</dbReference>
<proteinExistence type="predicted"/>
<keyword evidence="3" id="KW-0804">Transcription</keyword>
<dbReference type="PROSITE" id="PS01124">
    <property type="entry name" value="HTH_ARAC_FAMILY_2"/>
    <property type="match status" value="1"/>
</dbReference>
<accession>A0A3A8NVB6</accession>
<keyword evidence="6" id="KW-1185">Reference proteome</keyword>
<dbReference type="InterPro" id="IPR011051">
    <property type="entry name" value="RmlC_Cupin_sf"/>
</dbReference>
<evidence type="ECO:0000259" key="4">
    <source>
        <dbReference type="PROSITE" id="PS01124"/>
    </source>
</evidence>
<dbReference type="GO" id="GO:0003700">
    <property type="term" value="F:DNA-binding transcription factor activity"/>
    <property type="evidence" value="ECO:0007669"/>
    <property type="project" value="InterPro"/>
</dbReference>
<dbReference type="Pfam" id="PF12852">
    <property type="entry name" value="Cupin_6"/>
    <property type="match status" value="1"/>
</dbReference>
<feature type="domain" description="HTH araC/xylS-type" evidence="4">
    <location>
        <begin position="211"/>
        <end position="309"/>
    </location>
</feature>
<dbReference type="PANTHER" id="PTHR46796:SF7">
    <property type="entry name" value="ARAC FAMILY TRANSCRIPTIONAL REGULATOR"/>
    <property type="match status" value="1"/>
</dbReference>
<reference evidence="6" key="1">
    <citation type="submission" date="2018-09" db="EMBL/GenBank/DDBJ databases">
        <authorList>
            <person name="Livingstone P.G."/>
            <person name="Whitworth D.E."/>
        </authorList>
    </citation>
    <scope>NUCLEOTIDE SEQUENCE [LARGE SCALE GENOMIC DNA]</scope>
    <source>
        <strain evidence="6">CA040B</strain>
    </source>
</reference>
<dbReference type="EMBL" id="RAWG01000003">
    <property type="protein sequence ID" value="RKH48158.1"/>
    <property type="molecule type" value="Genomic_DNA"/>
</dbReference>
<dbReference type="AlphaFoldDB" id="A0A3A8NVB6"/>
<dbReference type="OrthoDB" id="5460636at2"/>
<dbReference type="InterPro" id="IPR018060">
    <property type="entry name" value="HTH_AraC"/>
</dbReference>
<dbReference type="Pfam" id="PF12833">
    <property type="entry name" value="HTH_18"/>
    <property type="match status" value="1"/>
</dbReference>
<gene>
    <name evidence="5" type="ORF">D7X12_00825</name>
</gene>
<dbReference type="InterPro" id="IPR050204">
    <property type="entry name" value="AraC_XylS_family_regulators"/>
</dbReference>
<keyword evidence="1" id="KW-0805">Transcription regulation</keyword>
<organism evidence="5 6">
    <name type="scientific">Corallococcus sicarius</name>
    <dbReference type="NCBI Taxonomy" id="2316726"/>
    <lineage>
        <taxon>Bacteria</taxon>
        <taxon>Pseudomonadati</taxon>
        <taxon>Myxococcota</taxon>
        <taxon>Myxococcia</taxon>
        <taxon>Myxococcales</taxon>
        <taxon>Cystobacterineae</taxon>
        <taxon>Myxococcaceae</taxon>
        <taxon>Corallococcus</taxon>
    </lineage>
</organism>
<protein>
    <submittedName>
        <fullName evidence="5">AraC family transcriptional regulator</fullName>
    </submittedName>
</protein>
<evidence type="ECO:0000256" key="1">
    <source>
        <dbReference type="ARBA" id="ARBA00023015"/>
    </source>
</evidence>
<evidence type="ECO:0000313" key="6">
    <source>
        <dbReference type="Proteomes" id="UP000273405"/>
    </source>
</evidence>
<dbReference type="Gene3D" id="1.10.10.60">
    <property type="entry name" value="Homeodomain-like"/>
    <property type="match status" value="2"/>
</dbReference>
<evidence type="ECO:0000256" key="2">
    <source>
        <dbReference type="ARBA" id="ARBA00023125"/>
    </source>
</evidence>
<dbReference type="PANTHER" id="PTHR46796">
    <property type="entry name" value="HTH-TYPE TRANSCRIPTIONAL ACTIVATOR RHAS-RELATED"/>
    <property type="match status" value="1"/>
</dbReference>